<evidence type="ECO:0000313" key="6">
    <source>
        <dbReference type="Proteomes" id="UP000270342"/>
    </source>
</evidence>
<comment type="caution">
    <text evidence="5">The sequence shown here is derived from an EMBL/GenBank/DDBJ whole genome shotgun (WGS) entry which is preliminary data.</text>
</comment>
<protein>
    <submittedName>
        <fullName evidence="5">FadR family transcriptional regulator</fullName>
    </submittedName>
</protein>
<evidence type="ECO:0000256" key="2">
    <source>
        <dbReference type="ARBA" id="ARBA00023125"/>
    </source>
</evidence>
<evidence type="ECO:0000256" key="1">
    <source>
        <dbReference type="ARBA" id="ARBA00023015"/>
    </source>
</evidence>
<evidence type="ECO:0000313" key="5">
    <source>
        <dbReference type="EMBL" id="RKP51782.1"/>
    </source>
</evidence>
<reference evidence="5 6" key="1">
    <citation type="submission" date="2018-10" db="EMBL/GenBank/DDBJ databases">
        <title>Robbsia sp. DHC34, isolated from soil.</title>
        <authorList>
            <person name="Gao Z.-H."/>
            <person name="Qiu L.-H."/>
        </authorList>
    </citation>
    <scope>NUCLEOTIDE SEQUENCE [LARGE SCALE GENOMIC DNA]</scope>
    <source>
        <strain evidence="5 6">DHC34</strain>
    </source>
</reference>
<dbReference type="Gene3D" id="1.10.10.10">
    <property type="entry name" value="Winged helix-like DNA-binding domain superfamily/Winged helix DNA-binding domain"/>
    <property type="match status" value="1"/>
</dbReference>
<dbReference type="InterPro" id="IPR036388">
    <property type="entry name" value="WH-like_DNA-bd_sf"/>
</dbReference>
<dbReference type="InterPro" id="IPR011711">
    <property type="entry name" value="GntR_C"/>
</dbReference>
<sequence length="244" mass="27976">MTPYSEAPSTHRVERPASLVEQTVQRLARNIVSGLYSGETLPTQDELARDFDVSRTVMREALSMLVSRGMLDVRTKTGTRARPMREWQVLNRDVVEWRFLRTPEDAFMRDLVDFRIEIEVRAARLAAERATEEGLNLIREAYAIYSQCSIDDPQFMVLDEQLHMAILKASNNRFFDQMAPIVRAALSLVTKAQRALPLMRDQVIDAHRKVVDAILERNADTAELAMRTLLSHMADDVEYLIANR</sequence>
<dbReference type="GO" id="GO:0003700">
    <property type="term" value="F:DNA-binding transcription factor activity"/>
    <property type="evidence" value="ECO:0007669"/>
    <property type="project" value="InterPro"/>
</dbReference>
<dbReference type="SMART" id="SM00895">
    <property type="entry name" value="FCD"/>
    <property type="match status" value="1"/>
</dbReference>
<dbReference type="OrthoDB" id="9028214at2"/>
<evidence type="ECO:0000259" key="4">
    <source>
        <dbReference type="PROSITE" id="PS50949"/>
    </source>
</evidence>
<dbReference type="CDD" id="cd07377">
    <property type="entry name" value="WHTH_GntR"/>
    <property type="match status" value="1"/>
</dbReference>
<dbReference type="SMART" id="SM00345">
    <property type="entry name" value="HTH_GNTR"/>
    <property type="match status" value="1"/>
</dbReference>
<dbReference type="PRINTS" id="PR00035">
    <property type="entry name" value="HTHGNTR"/>
</dbReference>
<keyword evidence="1" id="KW-0805">Transcription regulation</keyword>
<accession>A0A494XPP5</accession>
<feature type="domain" description="HTH gntR-type" evidence="4">
    <location>
        <begin position="17"/>
        <end position="84"/>
    </location>
</feature>
<dbReference type="PANTHER" id="PTHR43537:SF44">
    <property type="entry name" value="GNTR FAMILY REGULATORY PROTEIN"/>
    <property type="match status" value="1"/>
</dbReference>
<dbReference type="GO" id="GO:0003677">
    <property type="term" value="F:DNA binding"/>
    <property type="evidence" value="ECO:0007669"/>
    <property type="project" value="UniProtKB-KW"/>
</dbReference>
<dbReference type="Pfam" id="PF00392">
    <property type="entry name" value="GntR"/>
    <property type="match status" value="1"/>
</dbReference>
<dbReference type="InterPro" id="IPR000524">
    <property type="entry name" value="Tscrpt_reg_HTH_GntR"/>
</dbReference>
<dbReference type="PANTHER" id="PTHR43537">
    <property type="entry name" value="TRANSCRIPTIONAL REGULATOR, GNTR FAMILY"/>
    <property type="match status" value="1"/>
</dbReference>
<keyword evidence="3" id="KW-0804">Transcription</keyword>
<evidence type="ECO:0000256" key="3">
    <source>
        <dbReference type="ARBA" id="ARBA00023163"/>
    </source>
</evidence>
<organism evidence="5 6">
    <name type="scientific">Pararobbsia silviterrae</name>
    <dbReference type="NCBI Taxonomy" id="1792498"/>
    <lineage>
        <taxon>Bacteria</taxon>
        <taxon>Pseudomonadati</taxon>
        <taxon>Pseudomonadota</taxon>
        <taxon>Betaproteobacteria</taxon>
        <taxon>Burkholderiales</taxon>
        <taxon>Burkholderiaceae</taxon>
        <taxon>Pararobbsia</taxon>
    </lineage>
</organism>
<name>A0A494XPP5_9BURK</name>
<dbReference type="AlphaFoldDB" id="A0A494XPP5"/>
<dbReference type="InterPro" id="IPR036390">
    <property type="entry name" value="WH_DNA-bd_sf"/>
</dbReference>
<dbReference type="SUPFAM" id="SSF48008">
    <property type="entry name" value="GntR ligand-binding domain-like"/>
    <property type="match status" value="1"/>
</dbReference>
<dbReference type="Proteomes" id="UP000270342">
    <property type="component" value="Unassembled WGS sequence"/>
</dbReference>
<keyword evidence="6" id="KW-1185">Reference proteome</keyword>
<dbReference type="SUPFAM" id="SSF46785">
    <property type="entry name" value="Winged helix' DNA-binding domain"/>
    <property type="match status" value="1"/>
</dbReference>
<dbReference type="InterPro" id="IPR008920">
    <property type="entry name" value="TF_FadR/GntR_C"/>
</dbReference>
<keyword evidence="2" id="KW-0238">DNA-binding</keyword>
<proteinExistence type="predicted"/>
<dbReference type="RefSeq" id="WP_121088187.1">
    <property type="nucleotide sequence ID" value="NZ_RBZU01000008.1"/>
</dbReference>
<dbReference type="EMBL" id="RBZU01000008">
    <property type="protein sequence ID" value="RKP51782.1"/>
    <property type="molecule type" value="Genomic_DNA"/>
</dbReference>
<dbReference type="Gene3D" id="1.20.120.530">
    <property type="entry name" value="GntR ligand-binding domain-like"/>
    <property type="match status" value="1"/>
</dbReference>
<dbReference type="Pfam" id="PF07729">
    <property type="entry name" value="FCD"/>
    <property type="match status" value="1"/>
</dbReference>
<gene>
    <name evidence="5" type="ORF">D7S86_17640</name>
</gene>
<dbReference type="PROSITE" id="PS50949">
    <property type="entry name" value="HTH_GNTR"/>
    <property type="match status" value="1"/>
</dbReference>